<proteinExistence type="predicted"/>
<protein>
    <submittedName>
        <fullName evidence="2">Uncharacterized protein</fullName>
    </submittedName>
</protein>
<keyword evidence="3" id="KW-1185">Reference proteome</keyword>
<feature type="region of interest" description="Disordered" evidence="1">
    <location>
        <begin position="106"/>
        <end position="156"/>
    </location>
</feature>
<evidence type="ECO:0000313" key="2">
    <source>
        <dbReference type="EMBL" id="KAL0639706.1"/>
    </source>
</evidence>
<comment type="caution">
    <text evidence="2">The sequence shown here is derived from an EMBL/GenBank/DDBJ whole genome shotgun (WGS) entry which is preliminary data.</text>
</comment>
<sequence>MTSAPPYKILTTPPPRRSFPLPTSPESYFTGDLFDRLVLFLHKHCVTFTSIECVARGVDKAAALRDGPTLCVYVVQDDSVTRKPAQKKKEGYRRVKWNKGEERKELVVVKDGEADGGTHNGVGKGEETSDQEERSEGARGRNRQGEQHPGKQQTEELDHYVKEVARLFKKCQFAHEVPPEICFVEFVGVIIHEEPGRNTGTTGAWANGGVVGILRGS</sequence>
<evidence type="ECO:0000256" key="1">
    <source>
        <dbReference type="SAM" id="MobiDB-lite"/>
    </source>
</evidence>
<gene>
    <name evidence="2" type="ORF">Q9L58_001273</name>
</gene>
<evidence type="ECO:0000313" key="3">
    <source>
        <dbReference type="Proteomes" id="UP001447188"/>
    </source>
</evidence>
<dbReference type="EMBL" id="JBBBZM010000009">
    <property type="protein sequence ID" value="KAL0639706.1"/>
    <property type="molecule type" value="Genomic_DNA"/>
</dbReference>
<accession>A0ABR3GUU4</accession>
<organism evidence="2 3">
    <name type="scientific">Discina gigas</name>
    <dbReference type="NCBI Taxonomy" id="1032678"/>
    <lineage>
        <taxon>Eukaryota</taxon>
        <taxon>Fungi</taxon>
        <taxon>Dikarya</taxon>
        <taxon>Ascomycota</taxon>
        <taxon>Pezizomycotina</taxon>
        <taxon>Pezizomycetes</taxon>
        <taxon>Pezizales</taxon>
        <taxon>Discinaceae</taxon>
        <taxon>Discina</taxon>
    </lineage>
</organism>
<name>A0ABR3GUU4_9PEZI</name>
<feature type="compositionally biased region" description="Basic and acidic residues" evidence="1">
    <location>
        <begin position="124"/>
        <end position="156"/>
    </location>
</feature>
<feature type="region of interest" description="Disordered" evidence="1">
    <location>
        <begin position="1"/>
        <end position="22"/>
    </location>
</feature>
<reference evidence="2 3" key="1">
    <citation type="submission" date="2024-02" db="EMBL/GenBank/DDBJ databases">
        <title>Discinaceae phylogenomics.</title>
        <authorList>
            <person name="Dirks A.C."/>
            <person name="James T.Y."/>
        </authorList>
    </citation>
    <scope>NUCLEOTIDE SEQUENCE [LARGE SCALE GENOMIC DNA]</scope>
    <source>
        <strain evidence="2 3">ACD0624</strain>
    </source>
</reference>
<dbReference type="Proteomes" id="UP001447188">
    <property type="component" value="Unassembled WGS sequence"/>
</dbReference>